<dbReference type="GO" id="GO:0006526">
    <property type="term" value="P:L-arginine biosynthetic process"/>
    <property type="evidence" value="ECO:0007669"/>
    <property type="project" value="UniProtKB-KW"/>
</dbReference>
<gene>
    <name evidence="11" type="ORF">NLU13_9175</name>
</gene>
<keyword evidence="7" id="KW-0418">Kinase</keyword>
<protein>
    <recommendedName>
        <fullName evidence="2">acetylglutamate kinase</fullName>
        <ecNumber evidence="2">2.7.2.8</ecNumber>
    </recommendedName>
</protein>
<keyword evidence="6" id="KW-0547">Nucleotide-binding</keyword>
<dbReference type="FunFam" id="3.40.1160.10:FF:000046">
    <property type="entry name" value="N-acetylglutamate kinase / N-acetylglutamate synthase"/>
    <property type="match status" value="1"/>
</dbReference>
<evidence type="ECO:0000259" key="10">
    <source>
        <dbReference type="PROSITE" id="PS51731"/>
    </source>
</evidence>
<dbReference type="InterPro" id="IPR001048">
    <property type="entry name" value="Asp/Glu/Uridylate_kinase"/>
</dbReference>
<keyword evidence="8" id="KW-0067">ATP-binding</keyword>
<name>A0AA39GBU5_SARSR</name>
<dbReference type="InterPro" id="IPR004662">
    <property type="entry name" value="AcgluKinase_fam"/>
</dbReference>
<evidence type="ECO:0000313" key="11">
    <source>
        <dbReference type="EMBL" id="KAK0383262.1"/>
    </source>
</evidence>
<keyword evidence="5" id="KW-0808">Transferase</keyword>
<comment type="pathway">
    <text evidence="1">Amino-acid biosynthesis; L-arginine biosynthesis; N(2)-acetyl-L-ornithine from L-glutamate: step 2/4.</text>
</comment>
<keyword evidence="4" id="KW-0028">Amino-acid biosynthesis</keyword>
<dbReference type="PANTHER" id="PTHR23342:SF0">
    <property type="entry name" value="N-ACETYLGLUTAMATE SYNTHASE, MITOCHONDRIAL"/>
    <property type="match status" value="1"/>
</dbReference>
<dbReference type="SUPFAM" id="SSF53633">
    <property type="entry name" value="Carbamate kinase-like"/>
    <property type="match status" value="1"/>
</dbReference>
<evidence type="ECO:0000256" key="3">
    <source>
        <dbReference type="ARBA" id="ARBA00022571"/>
    </source>
</evidence>
<reference evidence="11" key="1">
    <citation type="submission" date="2022-10" db="EMBL/GenBank/DDBJ databases">
        <title>Determination and structural analysis of whole genome sequence of Sarocladium strictum F4-1.</title>
        <authorList>
            <person name="Hu L."/>
            <person name="Jiang Y."/>
        </authorList>
    </citation>
    <scope>NUCLEOTIDE SEQUENCE</scope>
    <source>
        <strain evidence="11">F4-1</strain>
    </source>
</reference>
<evidence type="ECO:0000256" key="2">
    <source>
        <dbReference type="ARBA" id="ARBA00013065"/>
    </source>
</evidence>
<dbReference type="InterPro" id="IPR011242">
    <property type="entry name" value="ArgB_GNAT"/>
</dbReference>
<dbReference type="AlphaFoldDB" id="A0AA39GBU5"/>
<dbReference type="EC" id="2.7.2.8" evidence="2"/>
<dbReference type="GO" id="GO:0003991">
    <property type="term" value="F:acetylglutamate kinase activity"/>
    <property type="evidence" value="ECO:0007669"/>
    <property type="project" value="UniProtKB-EC"/>
</dbReference>
<organism evidence="11 12">
    <name type="scientific">Sarocladium strictum</name>
    <name type="common">Black bundle disease fungus</name>
    <name type="synonym">Acremonium strictum</name>
    <dbReference type="NCBI Taxonomy" id="5046"/>
    <lineage>
        <taxon>Eukaryota</taxon>
        <taxon>Fungi</taxon>
        <taxon>Dikarya</taxon>
        <taxon>Ascomycota</taxon>
        <taxon>Pezizomycotina</taxon>
        <taxon>Sordariomycetes</taxon>
        <taxon>Hypocreomycetidae</taxon>
        <taxon>Hypocreales</taxon>
        <taxon>Sarocladiaceae</taxon>
        <taxon>Sarocladium</taxon>
    </lineage>
</organism>
<dbReference type="EMBL" id="JAPDFR010000009">
    <property type="protein sequence ID" value="KAK0383262.1"/>
    <property type="molecule type" value="Genomic_DNA"/>
</dbReference>
<dbReference type="InterPro" id="IPR036393">
    <property type="entry name" value="AceGlu_kinase-like_sf"/>
</dbReference>
<comment type="catalytic activity">
    <reaction evidence="9">
        <text>N-acetyl-L-glutamate + ATP = N-acetyl-L-glutamyl 5-phosphate + ADP</text>
        <dbReference type="Rhea" id="RHEA:14629"/>
        <dbReference type="ChEBI" id="CHEBI:30616"/>
        <dbReference type="ChEBI" id="CHEBI:44337"/>
        <dbReference type="ChEBI" id="CHEBI:57936"/>
        <dbReference type="ChEBI" id="CHEBI:456216"/>
        <dbReference type="EC" id="2.7.2.8"/>
    </reaction>
</comment>
<dbReference type="PANTHER" id="PTHR23342">
    <property type="entry name" value="N-ACETYLGLUTAMATE SYNTHASE"/>
    <property type="match status" value="1"/>
</dbReference>
<dbReference type="InterPro" id="IPR041734">
    <property type="entry name" value="NAGK-fArgBP"/>
</dbReference>
<dbReference type="InterPro" id="IPR006855">
    <property type="entry name" value="Vertebrate-like_GNAT_dom"/>
</dbReference>
<proteinExistence type="predicted"/>
<dbReference type="CDD" id="cd04263">
    <property type="entry name" value="DUF619-NAGK-FABP"/>
    <property type="match status" value="1"/>
</dbReference>
<dbReference type="Pfam" id="PF04768">
    <property type="entry name" value="NAT"/>
    <property type="match status" value="1"/>
</dbReference>
<evidence type="ECO:0000256" key="8">
    <source>
        <dbReference type="ARBA" id="ARBA00022840"/>
    </source>
</evidence>
<dbReference type="PIRSF" id="PIRSF036441">
    <property type="entry name" value="NAGK_DUF619"/>
    <property type="match status" value="1"/>
</dbReference>
<comment type="caution">
    <text evidence="11">The sequence shown here is derived from an EMBL/GenBank/DDBJ whole genome shotgun (WGS) entry which is preliminary data.</text>
</comment>
<dbReference type="Pfam" id="PF00696">
    <property type="entry name" value="AA_kinase"/>
    <property type="match status" value="1"/>
</dbReference>
<dbReference type="Gene3D" id="3.40.1160.10">
    <property type="entry name" value="Acetylglutamate kinase-like"/>
    <property type="match status" value="1"/>
</dbReference>
<evidence type="ECO:0000256" key="9">
    <source>
        <dbReference type="ARBA" id="ARBA00048141"/>
    </source>
</evidence>
<evidence type="ECO:0000256" key="4">
    <source>
        <dbReference type="ARBA" id="ARBA00022605"/>
    </source>
</evidence>
<dbReference type="GO" id="GO:0003942">
    <property type="term" value="F:N-acetyl-gamma-glutamyl-phosphate reductase activity"/>
    <property type="evidence" value="ECO:0007669"/>
    <property type="project" value="TreeGrafter"/>
</dbReference>
<dbReference type="NCBIfam" id="TIGR00761">
    <property type="entry name" value="argB"/>
    <property type="match status" value="1"/>
</dbReference>
<dbReference type="GO" id="GO:0005759">
    <property type="term" value="C:mitochondrial matrix"/>
    <property type="evidence" value="ECO:0007669"/>
    <property type="project" value="TreeGrafter"/>
</dbReference>
<evidence type="ECO:0000256" key="1">
    <source>
        <dbReference type="ARBA" id="ARBA00004828"/>
    </source>
</evidence>
<evidence type="ECO:0000313" key="12">
    <source>
        <dbReference type="Proteomes" id="UP001175261"/>
    </source>
</evidence>
<dbReference type="CDD" id="cd04252">
    <property type="entry name" value="AAK_NAGK-fArgBP"/>
    <property type="match status" value="1"/>
</dbReference>
<keyword evidence="12" id="KW-1185">Reference proteome</keyword>
<dbReference type="PROSITE" id="PS51731">
    <property type="entry name" value="GNAT_NAGS"/>
    <property type="match status" value="1"/>
</dbReference>
<dbReference type="Gene3D" id="3.40.630.30">
    <property type="match status" value="1"/>
</dbReference>
<accession>A0AA39GBU5</accession>
<evidence type="ECO:0000256" key="5">
    <source>
        <dbReference type="ARBA" id="ARBA00022679"/>
    </source>
</evidence>
<evidence type="ECO:0000256" key="7">
    <source>
        <dbReference type="ARBA" id="ARBA00022777"/>
    </source>
</evidence>
<dbReference type="Proteomes" id="UP001175261">
    <property type="component" value="Unassembled WGS sequence"/>
</dbReference>
<keyword evidence="3" id="KW-0055">Arginine biosynthesis</keyword>
<feature type="domain" description="N-acetyltransferase" evidence="10">
    <location>
        <begin position="347"/>
        <end position="497"/>
    </location>
</feature>
<dbReference type="GO" id="GO:0005524">
    <property type="term" value="F:ATP binding"/>
    <property type="evidence" value="ECO:0007669"/>
    <property type="project" value="UniProtKB-KW"/>
</dbReference>
<evidence type="ECO:0000256" key="6">
    <source>
        <dbReference type="ARBA" id="ARBA00022741"/>
    </source>
</evidence>
<sequence>MLNATVSLGAGARRAVSRLPGAAAATTSLKIMAGSQQLYDSAHVRMFSLSSRVLSKPPDRTRDIIAQTINSIGSRREGQQYLKLFSSVSSQKFAVVKVGGALLQDNLDELCQSFALLFELGLYPVIVHGAGPQLNQLLLNAGVEPEFIDGIRVTDAKTLGIARKLFLEENLKLVQRLDELGVATRSLQGVFQADYLDKEKWQYVGKVTKVNTGFIQQSIDAGYIPILTSMAESKDGHLLNVNADVAAAELARALKPLKVIYLAEKGGLFDGDGQKISLINLDQEYDDLMKLPWVKYGLKLKIKESAELLKSLPRTSSVAIIHPSDLQRELFTDSGAGTLIRRGTTVKRVTSISEIEDLDKLKETLVHHERLDSKTDIDQLLNYIKEGPFTAYYDDTMQCVAIVVPPGPNSSVATLSKLAITQSGWLTNIPEDIFAAIKKDYPSLAWTVHEHDENLTWFFEKADSTFNNSKGSVLFYYGVDDPTSEALLPIYREFFSR</sequence>